<dbReference type="GeneID" id="94428677"/>
<organism evidence="2 3">
    <name type="scientific">Cystoisospora suis</name>
    <dbReference type="NCBI Taxonomy" id="483139"/>
    <lineage>
        <taxon>Eukaryota</taxon>
        <taxon>Sar</taxon>
        <taxon>Alveolata</taxon>
        <taxon>Apicomplexa</taxon>
        <taxon>Conoidasida</taxon>
        <taxon>Coccidia</taxon>
        <taxon>Eucoccidiorida</taxon>
        <taxon>Eimeriorina</taxon>
        <taxon>Sarcocystidae</taxon>
        <taxon>Cystoisospora</taxon>
    </lineage>
</organism>
<gene>
    <name evidence="2" type="ORF">CSUI_005289</name>
</gene>
<dbReference type="AlphaFoldDB" id="A0A2C6K736"/>
<feature type="region of interest" description="Disordered" evidence="1">
    <location>
        <begin position="1"/>
        <end position="40"/>
    </location>
</feature>
<name>A0A2C6K736_9APIC</name>
<evidence type="ECO:0000313" key="3">
    <source>
        <dbReference type="Proteomes" id="UP000221165"/>
    </source>
</evidence>
<proteinExistence type="predicted"/>
<keyword evidence="3" id="KW-1185">Reference proteome</keyword>
<dbReference type="VEuPathDB" id="ToxoDB:CSUI_005289"/>
<protein>
    <submittedName>
        <fullName evidence="2">Uncharacterized protein</fullName>
    </submittedName>
</protein>
<dbReference type="EMBL" id="MIGC01002564">
    <property type="protein sequence ID" value="PHJ20871.1"/>
    <property type="molecule type" value="Genomic_DNA"/>
</dbReference>
<evidence type="ECO:0000256" key="1">
    <source>
        <dbReference type="SAM" id="MobiDB-lite"/>
    </source>
</evidence>
<dbReference type="Proteomes" id="UP000221165">
    <property type="component" value="Unassembled WGS sequence"/>
</dbReference>
<reference evidence="2 3" key="1">
    <citation type="journal article" date="2017" name="Int. J. Parasitol.">
        <title>The genome of the protozoan parasite Cystoisospora suis and a reverse vaccinology approach to identify vaccine candidates.</title>
        <authorList>
            <person name="Palmieri N."/>
            <person name="Shrestha A."/>
            <person name="Ruttkowski B."/>
            <person name="Beck T."/>
            <person name="Vogl C."/>
            <person name="Tomley F."/>
            <person name="Blake D.P."/>
            <person name="Joachim A."/>
        </authorList>
    </citation>
    <scope>NUCLEOTIDE SEQUENCE [LARGE SCALE GENOMIC DNA]</scope>
    <source>
        <strain evidence="2 3">Wien I</strain>
    </source>
</reference>
<sequence>MTSHSSEEECETTTPPCGASLYPERVQKGGTRHLPNGGKETVARLGQSRGLHIRRGTVVNAANHGAFRFLSASTVAKKTTGMAGAVT</sequence>
<dbReference type="RefSeq" id="XP_067922556.1">
    <property type="nucleotide sequence ID" value="XM_068065466.1"/>
</dbReference>
<accession>A0A2C6K736</accession>
<comment type="caution">
    <text evidence="2">The sequence shown here is derived from an EMBL/GenBank/DDBJ whole genome shotgun (WGS) entry which is preliminary data.</text>
</comment>
<evidence type="ECO:0000313" key="2">
    <source>
        <dbReference type="EMBL" id="PHJ20871.1"/>
    </source>
</evidence>